<evidence type="ECO:0000313" key="4">
    <source>
        <dbReference type="Proteomes" id="UP000294902"/>
    </source>
</evidence>
<dbReference type="PANTHER" id="PTHR47505:SF1">
    <property type="entry name" value="DNA UTILIZATION PROTEIN YHGH"/>
    <property type="match status" value="1"/>
</dbReference>
<feature type="domain" description="Double zinc ribbon" evidence="2">
    <location>
        <begin position="7"/>
        <end position="65"/>
    </location>
</feature>
<dbReference type="InterPro" id="IPR000836">
    <property type="entry name" value="PRTase_dom"/>
</dbReference>
<protein>
    <submittedName>
        <fullName evidence="3">ComF family protein</fullName>
    </submittedName>
</protein>
<dbReference type="CDD" id="cd06223">
    <property type="entry name" value="PRTases_typeI"/>
    <property type="match status" value="1"/>
</dbReference>
<comment type="similarity">
    <text evidence="1">Belongs to the ComF/GntX family.</text>
</comment>
<evidence type="ECO:0000259" key="2">
    <source>
        <dbReference type="Pfam" id="PF18912"/>
    </source>
</evidence>
<accession>A0A4R3MM43</accession>
<dbReference type="InterPro" id="IPR044005">
    <property type="entry name" value="DZR_2"/>
</dbReference>
<dbReference type="Gene3D" id="3.40.50.2020">
    <property type="match status" value="1"/>
</dbReference>
<dbReference type="EMBL" id="SMAL01000007">
    <property type="protein sequence ID" value="TCT14010.1"/>
    <property type="molecule type" value="Genomic_DNA"/>
</dbReference>
<evidence type="ECO:0000256" key="1">
    <source>
        <dbReference type="ARBA" id="ARBA00008007"/>
    </source>
</evidence>
<reference evidence="3 4" key="1">
    <citation type="submission" date="2019-03" db="EMBL/GenBank/DDBJ databases">
        <title>Genomic Encyclopedia of Type Strains, Phase IV (KMG-IV): sequencing the most valuable type-strain genomes for metagenomic binning, comparative biology and taxonomic classification.</title>
        <authorList>
            <person name="Goeker M."/>
        </authorList>
    </citation>
    <scope>NUCLEOTIDE SEQUENCE [LARGE SCALE GENOMIC DNA]</scope>
    <source>
        <strain evidence="3 4">DSM 24629</strain>
    </source>
</reference>
<comment type="caution">
    <text evidence="3">The sequence shown here is derived from an EMBL/GenBank/DDBJ whole genome shotgun (WGS) entry which is preliminary data.</text>
</comment>
<dbReference type="RefSeq" id="WP_132252898.1">
    <property type="nucleotide sequence ID" value="NZ_SMAL01000007.1"/>
</dbReference>
<evidence type="ECO:0000313" key="3">
    <source>
        <dbReference type="EMBL" id="TCT14010.1"/>
    </source>
</evidence>
<dbReference type="InterPro" id="IPR029057">
    <property type="entry name" value="PRTase-like"/>
</dbReference>
<proteinExistence type="inferred from homology"/>
<sequence>MDYITKMLDIIYPPRCPLCNDIIPWFEEKRICTGCLEKSPIIEGPRCTKCSKPVFHQEITHCFDCHKQELAYEKGWSLWSYEEPVKKAIYQYKYHNKREYAPLFAKELVSEFKSDIEKYNIGTIVPVPLSKKRQRTRGYNQAYLLAKEIGKLLDKEVVELLERHLDTLPQKELNDKERLKNLNKVFSVNNDKKVLNNILIVDDIYTTGSTINACAMSIKEHYDTDIYYICIAIGKGI</sequence>
<dbReference type="Proteomes" id="UP000294902">
    <property type="component" value="Unassembled WGS sequence"/>
</dbReference>
<dbReference type="InterPro" id="IPR051910">
    <property type="entry name" value="ComF/GntX_DNA_util-trans"/>
</dbReference>
<dbReference type="SUPFAM" id="SSF53271">
    <property type="entry name" value="PRTase-like"/>
    <property type="match status" value="1"/>
</dbReference>
<keyword evidence="4" id="KW-1185">Reference proteome</keyword>
<gene>
    <name evidence="3" type="ORF">EDC18_10779</name>
</gene>
<organism evidence="3 4">
    <name type="scientific">Natranaerovirga pectinivora</name>
    <dbReference type="NCBI Taxonomy" id="682400"/>
    <lineage>
        <taxon>Bacteria</taxon>
        <taxon>Bacillati</taxon>
        <taxon>Bacillota</taxon>
        <taxon>Clostridia</taxon>
        <taxon>Lachnospirales</taxon>
        <taxon>Natranaerovirgaceae</taxon>
        <taxon>Natranaerovirga</taxon>
    </lineage>
</organism>
<dbReference type="AlphaFoldDB" id="A0A4R3MM43"/>
<name>A0A4R3MM43_9FIRM</name>
<dbReference type="OrthoDB" id="9779910at2"/>
<dbReference type="Pfam" id="PF18912">
    <property type="entry name" value="DZR_2"/>
    <property type="match status" value="1"/>
</dbReference>
<dbReference type="PANTHER" id="PTHR47505">
    <property type="entry name" value="DNA UTILIZATION PROTEIN YHGH"/>
    <property type="match status" value="1"/>
</dbReference>